<dbReference type="Gene3D" id="1.10.150.240">
    <property type="entry name" value="Putative phosphatase, domain 2"/>
    <property type="match status" value="1"/>
</dbReference>
<dbReference type="PANTHER" id="PTHR43434:SF16">
    <property type="entry name" value="BLL8046 PROTEIN"/>
    <property type="match status" value="1"/>
</dbReference>
<dbReference type="InterPro" id="IPR050155">
    <property type="entry name" value="HAD-like_hydrolase_sf"/>
</dbReference>
<dbReference type="SFLD" id="SFLDS00003">
    <property type="entry name" value="Haloacid_Dehalogenase"/>
    <property type="match status" value="1"/>
</dbReference>
<sequence length="232" mass="24741">MIHAVLYDLDGVIVDSKSTIVEALRDVAGVALGTLPPPEQVRCLAYLPPVQVLTELGVADAAEVFDAQFDTAYARHARRSRLVAGMTAAMWRVRMAGRRQAIVTMQRRHRLNRLPLGEVFDLVDTIVCFEDATPKPAPDPLWLALDRLHIRPDQACFIGDTASDMQAGRAAGVIVYGAAWGYQDAAALVAAGADGLLTEPADVVGLVLGDRSVTVGYDSSATGMTVRSGSSP</sequence>
<dbReference type="Pfam" id="PF13419">
    <property type="entry name" value="HAD_2"/>
    <property type="match status" value="1"/>
</dbReference>
<dbReference type="InterPro" id="IPR041492">
    <property type="entry name" value="HAD_2"/>
</dbReference>
<proteinExistence type="predicted"/>
<dbReference type="Gene3D" id="3.40.50.1000">
    <property type="entry name" value="HAD superfamily/HAD-like"/>
    <property type="match status" value="1"/>
</dbReference>
<name>A0ABQ3WVH0_9ACTN</name>
<dbReference type="SUPFAM" id="SSF56784">
    <property type="entry name" value="HAD-like"/>
    <property type="match status" value="1"/>
</dbReference>
<accession>A0ABQ3WVH0</accession>
<protein>
    <submittedName>
        <fullName evidence="1">Phosphoglycolate phosphatase</fullName>
    </submittedName>
</protein>
<organism evidence="1">
    <name type="scientific">Actinoplanes campanulatus</name>
    <dbReference type="NCBI Taxonomy" id="113559"/>
    <lineage>
        <taxon>Bacteria</taxon>
        <taxon>Bacillati</taxon>
        <taxon>Actinomycetota</taxon>
        <taxon>Actinomycetes</taxon>
        <taxon>Micromonosporales</taxon>
        <taxon>Micromonosporaceae</taxon>
        <taxon>Actinoplanes</taxon>
    </lineage>
</organism>
<reference evidence="1" key="1">
    <citation type="submission" date="2021-01" db="EMBL/GenBank/DDBJ databases">
        <title>Whole genome shotgun sequence of Actinoplanes capillaceus NBRC 16408.</title>
        <authorList>
            <person name="Komaki H."/>
            <person name="Tamura T."/>
        </authorList>
    </citation>
    <scope>NUCLEOTIDE SEQUENCE [LARGE SCALE GENOMIC DNA]</scope>
    <source>
        <strain evidence="1">NBRC 16408</strain>
    </source>
</reference>
<dbReference type="EMBL" id="BOMF01000142">
    <property type="protein sequence ID" value="GID50189.1"/>
    <property type="molecule type" value="Genomic_DNA"/>
</dbReference>
<comment type="caution">
    <text evidence="1">The sequence shown here is derived from an EMBL/GenBank/DDBJ whole genome shotgun (WGS) entry which is preliminary data.</text>
</comment>
<dbReference type="SFLD" id="SFLDG01129">
    <property type="entry name" value="C1.5:_HAD__Beta-PGM__Phosphata"/>
    <property type="match status" value="1"/>
</dbReference>
<dbReference type="PANTHER" id="PTHR43434">
    <property type="entry name" value="PHOSPHOGLYCOLATE PHOSPHATASE"/>
    <property type="match status" value="1"/>
</dbReference>
<dbReference type="InterPro" id="IPR036412">
    <property type="entry name" value="HAD-like_sf"/>
</dbReference>
<gene>
    <name evidence="1" type="primary">rifM</name>
    <name evidence="1" type="ORF">Aca07nite_74640</name>
</gene>
<dbReference type="InterPro" id="IPR023198">
    <property type="entry name" value="PGP-like_dom2"/>
</dbReference>
<dbReference type="InterPro" id="IPR023214">
    <property type="entry name" value="HAD_sf"/>
</dbReference>
<evidence type="ECO:0000313" key="1">
    <source>
        <dbReference type="EMBL" id="GID50189.1"/>
    </source>
</evidence>